<dbReference type="Proteomes" id="UP000324222">
    <property type="component" value="Unassembled WGS sequence"/>
</dbReference>
<reference evidence="2 3" key="1">
    <citation type="submission" date="2019-05" db="EMBL/GenBank/DDBJ databases">
        <title>Another draft genome of Portunus trituberculatus and its Hox gene families provides insights of decapod evolution.</title>
        <authorList>
            <person name="Jeong J.-H."/>
            <person name="Song I."/>
            <person name="Kim S."/>
            <person name="Choi T."/>
            <person name="Kim D."/>
            <person name="Ryu S."/>
            <person name="Kim W."/>
        </authorList>
    </citation>
    <scope>NUCLEOTIDE SEQUENCE [LARGE SCALE GENOMIC DNA]</scope>
    <source>
        <tissue evidence="2">Muscle</tissue>
    </source>
</reference>
<sequence length="60" mass="6026">MPPAIKKQLRGINALNRTCLDPFVACQPSTAPHSPFPPSSRSDIGGGGGGFGCDGGGSKN</sequence>
<dbReference type="AlphaFoldDB" id="A0A5B7JYV2"/>
<feature type="compositionally biased region" description="Gly residues" evidence="1">
    <location>
        <begin position="44"/>
        <end position="60"/>
    </location>
</feature>
<protein>
    <submittedName>
        <fullName evidence="2">Uncharacterized protein</fullName>
    </submittedName>
</protein>
<evidence type="ECO:0000256" key="1">
    <source>
        <dbReference type="SAM" id="MobiDB-lite"/>
    </source>
</evidence>
<evidence type="ECO:0000313" key="2">
    <source>
        <dbReference type="EMBL" id="MPC99785.1"/>
    </source>
</evidence>
<gene>
    <name evidence="2" type="ORF">E2C01_095222</name>
</gene>
<comment type="caution">
    <text evidence="2">The sequence shown here is derived from an EMBL/GenBank/DDBJ whole genome shotgun (WGS) entry which is preliminary data.</text>
</comment>
<dbReference type="EMBL" id="VSRR010119879">
    <property type="protein sequence ID" value="MPC99785.1"/>
    <property type="molecule type" value="Genomic_DNA"/>
</dbReference>
<name>A0A5B7JYV2_PORTR</name>
<feature type="region of interest" description="Disordered" evidence="1">
    <location>
        <begin position="29"/>
        <end position="60"/>
    </location>
</feature>
<keyword evidence="3" id="KW-1185">Reference proteome</keyword>
<proteinExistence type="predicted"/>
<organism evidence="2 3">
    <name type="scientific">Portunus trituberculatus</name>
    <name type="common">Swimming crab</name>
    <name type="synonym">Neptunus trituberculatus</name>
    <dbReference type="NCBI Taxonomy" id="210409"/>
    <lineage>
        <taxon>Eukaryota</taxon>
        <taxon>Metazoa</taxon>
        <taxon>Ecdysozoa</taxon>
        <taxon>Arthropoda</taxon>
        <taxon>Crustacea</taxon>
        <taxon>Multicrustacea</taxon>
        <taxon>Malacostraca</taxon>
        <taxon>Eumalacostraca</taxon>
        <taxon>Eucarida</taxon>
        <taxon>Decapoda</taxon>
        <taxon>Pleocyemata</taxon>
        <taxon>Brachyura</taxon>
        <taxon>Eubrachyura</taxon>
        <taxon>Portunoidea</taxon>
        <taxon>Portunidae</taxon>
        <taxon>Portuninae</taxon>
        <taxon>Portunus</taxon>
    </lineage>
</organism>
<evidence type="ECO:0000313" key="3">
    <source>
        <dbReference type="Proteomes" id="UP000324222"/>
    </source>
</evidence>
<accession>A0A5B7JYV2</accession>